<dbReference type="FunFam" id="3.30.160.60:FF:000060">
    <property type="entry name" value="zinc finger protein 436"/>
    <property type="match status" value="1"/>
</dbReference>
<dbReference type="PROSITE" id="PS50157">
    <property type="entry name" value="ZINC_FINGER_C2H2_2"/>
    <property type="match status" value="3"/>
</dbReference>
<dbReference type="Pfam" id="PF00096">
    <property type="entry name" value="zf-C2H2"/>
    <property type="match status" value="3"/>
</dbReference>
<evidence type="ECO:0000256" key="3">
    <source>
        <dbReference type="ARBA" id="ARBA00022737"/>
    </source>
</evidence>
<feature type="domain" description="C2H2-type" evidence="11">
    <location>
        <begin position="44"/>
        <end position="72"/>
    </location>
</feature>
<keyword evidence="7" id="KW-0804">Transcription</keyword>
<evidence type="ECO:0000256" key="8">
    <source>
        <dbReference type="ARBA" id="ARBA00023242"/>
    </source>
</evidence>
<accession>E4YIJ1</accession>
<feature type="compositionally biased region" description="Acidic residues" evidence="10">
    <location>
        <begin position="155"/>
        <end position="165"/>
    </location>
</feature>
<dbReference type="SMART" id="SM00355">
    <property type="entry name" value="ZnF_C2H2"/>
    <property type="match status" value="5"/>
</dbReference>
<comment type="subcellular location">
    <subcellularLocation>
        <location evidence="1">Nucleus</location>
    </subcellularLocation>
</comment>
<dbReference type="Proteomes" id="UP000011014">
    <property type="component" value="Unassembled WGS sequence"/>
</dbReference>
<evidence type="ECO:0000256" key="9">
    <source>
        <dbReference type="PROSITE-ProRule" id="PRU00042"/>
    </source>
</evidence>
<organism evidence="12">
    <name type="scientific">Oikopleura dioica</name>
    <name type="common">Tunicate</name>
    <dbReference type="NCBI Taxonomy" id="34765"/>
    <lineage>
        <taxon>Eukaryota</taxon>
        <taxon>Metazoa</taxon>
        <taxon>Chordata</taxon>
        <taxon>Tunicata</taxon>
        <taxon>Appendicularia</taxon>
        <taxon>Copelata</taxon>
        <taxon>Oikopleuridae</taxon>
        <taxon>Oikopleura</taxon>
    </lineage>
</organism>
<keyword evidence="4 9" id="KW-0863">Zinc-finger</keyword>
<dbReference type="InterPro" id="IPR050331">
    <property type="entry name" value="Zinc_finger"/>
</dbReference>
<protein>
    <recommendedName>
        <fullName evidence="11">C2H2-type domain-containing protein</fullName>
    </recommendedName>
</protein>
<evidence type="ECO:0000313" key="12">
    <source>
        <dbReference type="EMBL" id="CBY35302.1"/>
    </source>
</evidence>
<dbReference type="SUPFAM" id="SSF57667">
    <property type="entry name" value="beta-beta-alpha zinc fingers"/>
    <property type="match status" value="2"/>
</dbReference>
<keyword evidence="5" id="KW-0862">Zinc</keyword>
<dbReference type="PROSITE" id="PS00028">
    <property type="entry name" value="ZINC_FINGER_C2H2_1"/>
    <property type="match status" value="2"/>
</dbReference>
<evidence type="ECO:0000256" key="10">
    <source>
        <dbReference type="SAM" id="MobiDB-lite"/>
    </source>
</evidence>
<keyword evidence="2" id="KW-0479">Metal-binding</keyword>
<feature type="compositionally biased region" description="Basic and acidic residues" evidence="10">
    <location>
        <begin position="105"/>
        <end position="115"/>
    </location>
</feature>
<name>E4YIJ1_OIKDI</name>
<dbReference type="GO" id="GO:0005634">
    <property type="term" value="C:nucleus"/>
    <property type="evidence" value="ECO:0007669"/>
    <property type="project" value="UniProtKB-SubCell"/>
</dbReference>
<sequence length="347" mass="40478">MSTKHSDVAWQKLPQFECPECGKMFSQHSNMRRHHRIHTGESLFDCNICGRGFIQKVALQYHQSTMHSDGTNDCKICGKVFKDSADLKVHIRVHTGRKAGSSVKEIGKTDNVKKEKTPRRSKKDDVKSEFVSPQPANNSNRSSLLRKRKRKSEIDDMDDEEEDEDTPKTYTCPICTTNVEFTRREFLDQHLLHHEGRLHGRPSFPGEPLKQISETDQNQFKTCPKCGINYQRRHADCLAILQRKRPRRPEVEKANHEKMMEELYKNCPFKMKRSKTMKSIEIDNESAEEEIEPVQKIDRVRRIPREFSCKRIEGTNCTYTTRLEALFREHILTHVTEKLKKEGLLNG</sequence>
<dbReference type="FunFam" id="3.30.160.60:FF:000145">
    <property type="entry name" value="Zinc finger protein 574"/>
    <property type="match status" value="1"/>
</dbReference>
<keyword evidence="8" id="KW-0539">Nucleus</keyword>
<feature type="region of interest" description="Disordered" evidence="10">
    <location>
        <begin position="97"/>
        <end position="169"/>
    </location>
</feature>
<dbReference type="InterPro" id="IPR013087">
    <property type="entry name" value="Znf_C2H2_type"/>
</dbReference>
<dbReference type="PANTHER" id="PTHR16515:SF66">
    <property type="entry name" value="C2H2-TYPE DOMAIN-CONTAINING PROTEIN"/>
    <property type="match status" value="1"/>
</dbReference>
<dbReference type="InterPro" id="IPR036236">
    <property type="entry name" value="Znf_C2H2_sf"/>
</dbReference>
<keyword evidence="3" id="KW-0677">Repeat</keyword>
<evidence type="ECO:0000256" key="7">
    <source>
        <dbReference type="ARBA" id="ARBA00023163"/>
    </source>
</evidence>
<evidence type="ECO:0000256" key="5">
    <source>
        <dbReference type="ARBA" id="ARBA00022833"/>
    </source>
</evidence>
<dbReference type="GO" id="GO:0008270">
    <property type="term" value="F:zinc ion binding"/>
    <property type="evidence" value="ECO:0007669"/>
    <property type="project" value="UniProtKB-KW"/>
</dbReference>
<feature type="domain" description="C2H2-type" evidence="11">
    <location>
        <begin position="16"/>
        <end position="43"/>
    </location>
</feature>
<evidence type="ECO:0000256" key="6">
    <source>
        <dbReference type="ARBA" id="ARBA00023015"/>
    </source>
</evidence>
<gene>
    <name evidence="12" type="ORF">GSOID_T00027110001</name>
</gene>
<dbReference type="AlphaFoldDB" id="E4YIJ1"/>
<evidence type="ECO:0000256" key="1">
    <source>
        <dbReference type="ARBA" id="ARBA00004123"/>
    </source>
</evidence>
<dbReference type="GO" id="GO:0010468">
    <property type="term" value="P:regulation of gene expression"/>
    <property type="evidence" value="ECO:0007669"/>
    <property type="project" value="TreeGrafter"/>
</dbReference>
<evidence type="ECO:0000259" key="11">
    <source>
        <dbReference type="PROSITE" id="PS50157"/>
    </source>
</evidence>
<dbReference type="PANTHER" id="PTHR16515">
    <property type="entry name" value="PR DOMAIN ZINC FINGER PROTEIN"/>
    <property type="match status" value="1"/>
</dbReference>
<feature type="domain" description="C2H2-type" evidence="11">
    <location>
        <begin position="72"/>
        <end position="99"/>
    </location>
</feature>
<evidence type="ECO:0000256" key="4">
    <source>
        <dbReference type="ARBA" id="ARBA00022771"/>
    </source>
</evidence>
<proteinExistence type="predicted"/>
<reference evidence="12" key="1">
    <citation type="journal article" date="2010" name="Science">
        <title>Plasticity of animal genome architecture unmasked by rapid evolution of a pelagic tunicate.</title>
        <authorList>
            <person name="Denoeud F."/>
            <person name="Henriet S."/>
            <person name="Mungpakdee S."/>
            <person name="Aury J.M."/>
            <person name="Da Silva C."/>
            <person name="Brinkmann H."/>
            <person name="Mikhaleva J."/>
            <person name="Olsen L.C."/>
            <person name="Jubin C."/>
            <person name="Canestro C."/>
            <person name="Bouquet J.M."/>
            <person name="Danks G."/>
            <person name="Poulain J."/>
            <person name="Campsteijn C."/>
            <person name="Adamski M."/>
            <person name="Cross I."/>
            <person name="Yadetie F."/>
            <person name="Muffato M."/>
            <person name="Louis A."/>
            <person name="Butcher S."/>
            <person name="Tsagkogeorga G."/>
            <person name="Konrad A."/>
            <person name="Singh S."/>
            <person name="Jensen M.F."/>
            <person name="Cong E.H."/>
            <person name="Eikeseth-Otteraa H."/>
            <person name="Noel B."/>
            <person name="Anthouard V."/>
            <person name="Porcel B.M."/>
            <person name="Kachouri-Lafond R."/>
            <person name="Nishino A."/>
            <person name="Ugolini M."/>
            <person name="Chourrout P."/>
            <person name="Nishida H."/>
            <person name="Aasland R."/>
            <person name="Huzurbazar S."/>
            <person name="Westhof E."/>
            <person name="Delsuc F."/>
            <person name="Lehrach H."/>
            <person name="Reinhardt R."/>
            <person name="Weissenbach J."/>
            <person name="Roy S.W."/>
            <person name="Artiguenave F."/>
            <person name="Postlethwait J.H."/>
            <person name="Manak J.R."/>
            <person name="Thompson E.M."/>
            <person name="Jaillon O."/>
            <person name="Du Pasquier L."/>
            <person name="Boudinot P."/>
            <person name="Liberles D.A."/>
            <person name="Volff J.N."/>
            <person name="Philippe H."/>
            <person name="Lenhard B."/>
            <person name="Roest Crollius H."/>
            <person name="Wincker P."/>
            <person name="Chourrout D."/>
        </authorList>
    </citation>
    <scope>NUCLEOTIDE SEQUENCE [LARGE SCALE GENOMIC DNA]</scope>
</reference>
<keyword evidence="6" id="KW-0805">Transcription regulation</keyword>
<dbReference type="Gene3D" id="3.30.160.60">
    <property type="entry name" value="Classic Zinc Finger"/>
    <property type="match status" value="3"/>
</dbReference>
<evidence type="ECO:0000256" key="2">
    <source>
        <dbReference type="ARBA" id="ARBA00022723"/>
    </source>
</evidence>
<dbReference type="EMBL" id="FN654613">
    <property type="protein sequence ID" value="CBY35302.1"/>
    <property type="molecule type" value="Genomic_DNA"/>
</dbReference>